<dbReference type="InterPro" id="IPR023885">
    <property type="entry name" value="4Fe4S-binding_SPASM_dom"/>
</dbReference>
<dbReference type="AlphaFoldDB" id="X0Y3B8"/>
<proteinExistence type="predicted"/>
<dbReference type="InterPro" id="IPR013785">
    <property type="entry name" value="Aldolase_TIM"/>
</dbReference>
<dbReference type="Pfam" id="PF13186">
    <property type="entry name" value="SPASM"/>
    <property type="match status" value="1"/>
</dbReference>
<dbReference type="InterPro" id="IPR058240">
    <property type="entry name" value="rSAM_sf"/>
</dbReference>
<evidence type="ECO:0000259" key="1">
    <source>
        <dbReference type="Pfam" id="PF13186"/>
    </source>
</evidence>
<feature type="domain" description="4Fe4S-binding SPASM" evidence="1">
    <location>
        <begin position="31"/>
        <end position="99"/>
    </location>
</feature>
<reference evidence="2" key="1">
    <citation type="journal article" date="2014" name="Front. Microbiol.">
        <title>High frequency of phylogenetically diverse reductive dehalogenase-homologous genes in deep subseafloor sedimentary metagenomes.</title>
        <authorList>
            <person name="Kawai M."/>
            <person name="Futagami T."/>
            <person name="Toyoda A."/>
            <person name="Takaki Y."/>
            <person name="Nishi S."/>
            <person name="Hori S."/>
            <person name="Arai W."/>
            <person name="Tsubouchi T."/>
            <person name="Morono Y."/>
            <person name="Uchiyama I."/>
            <person name="Ito T."/>
            <person name="Fujiyama A."/>
            <person name="Inagaki F."/>
            <person name="Takami H."/>
        </authorList>
    </citation>
    <scope>NUCLEOTIDE SEQUENCE</scope>
    <source>
        <strain evidence="2">Expedition CK06-06</strain>
    </source>
</reference>
<protein>
    <recommendedName>
        <fullName evidence="1">4Fe4S-binding SPASM domain-containing protein</fullName>
    </recommendedName>
</protein>
<accession>X0Y3B8</accession>
<sequence>RWKGIADDTQPHIWYDYHHIISNSSYSEYECEQPWQRILVLANGDVNRCSCGTLFPDKIMGNIEYDTIESMWKSDYMNHLRWCHENHRSELIESCVNCPMRIEWILNRNKKKV</sequence>
<feature type="non-terminal residue" evidence="2">
    <location>
        <position position="1"/>
    </location>
</feature>
<name>X0Y3B8_9ZZZZ</name>
<evidence type="ECO:0000313" key="2">
    <source>
        <dbReference type="EMBL" id="GAG50369.1"/>
    </source>
</evidence>
<organism evidence="2">
    <name type="scientific">marine sediment metagenome</name>
    <dbReference type="NCBI Taxonomy" id="412755"/>
    <lineage>
        <taxon>unclassified sequences</taxon>
        <taxon>metagenomes</taxon>
        <taxon>ecological metagenomes</taxon>
    </lineage>
</organism>
<dbReference type="CDD" id="cd21109">
    <property type="entry name" value="SPASM"/>
    <property type="match status" value="1"/>
</dbReference>
<gene>
    <name evidence="2" type="ORF">S01H1_77341</name>
</gene>
<comment type="caution">
    <text evidence="2">The sequence shown here is derived from an EMBL/GenBank/DDBJ whole genome shotgun (WGS) entry which is preliminary data.</text>
</comment>
<dbReference type="Gene3D" id="3.20.20.70">
    <property type="entry name" value="Aldolase class I"/>
    <property type="match status" value="1"/>
</dbReference>
<dbReference type="EMBL" id="BARS01051972">
    <property type="protein sequence ID" value="GAG50369.1"/>
    <property type="molecule type" value="Genomic_DNA"/>
</dbReference>
<dbReference type="SUPFAM" id="SSF102114">
    <property type="entry name" value="Radical SAM enzymes"/>
    <property type="match status" value="1"/>
</dbReference>